<evidence type="ECO:0000313" key="1">
    <source>
        <dbReference type="EMBL" id="KAL0940734.1"/>
    </source>
</evidence>
<proteinExistence type="predicted"/>
<keyword evidence="2" id="KW-1185">Reference proteome</keyword>
<gene>
    <name evidence="1" type="ORF">CTRU02_203497</name>
</gene>
<accession>A0ACC3Z9H0</accession>
<name>A0ACC3Z9H0_COLTU</name>
<dbReference type="EMBL" id="VUJX02000002">
    <property type="protein sequence ID" value="KAL0940734.1"/>
    <property type="molecule type" value="Genomic_DNA"/>
</dbReference>
<sequence length="68" mass="6871">MDGPDDAASLVALFLHAFPSASSEECPSDLNAAVTGGSHSPIADPSTLDVFCPSINGWLIPLASDSIA</sequence>
<dbReference type="Proteomes" id="UP000805649">
    <property type="component" value="Unassembled WGS sequence"/>
</dbReference>
<comment type="caution">
    <text evidence="1">The sequence shown here is derived from an EMBL/GenBank/DDBJ whole genome shotgun (WGS) entry which is preliminary data.</text>
</comment>
<reference evidence="1 2" key="1">
    <citation type="journal article" date="2020" name="Phytopathology">
        <title>Genome Sequence Resources of Colletotrichum truncatum, C. plurivorum, C. musicola, and C. sojae: Four Species Pathogenic to Soybean (Glycine max).</title>
        <authorList>
            <person name="Rogerio F."/>
            <person name="Boufleur T.R."/>
            <person name="Ciampi-Guillardi M."/>
            <person name="Sukno S.A."/>
            <person name="Thon M.R."/>
            <person name="Massola Junior N.S."/>
            <person name="Baroncelli R."/>
        </authorList>
    </citation>
    <scope>NUCLEOTIDE SEQUENCE [LARGE SCALE GENOMIC DNA]</scope>
    <source>
        <strain evidence="1 2">CMES1059</strain>
    </source>
</reference>
<protein>
    <submittedName>
        <fullName evidence="1">Uncharacterized protein</fullName>
    </submittedName>
</protein>
<organism evidence="1 2">
    <name type="scientific">Colletotrichum truncatum</name>
    <name type="common">Anthracnose fungus</name>
    <name type="synonym">Colletotrichum capsici</name>
    <dbReference type="NCBI Taxonomy" id="5467"/>
    <lineage>
        <taxon>Eukaryota</taxon>
        <taxon>Fungi</taxon>
        <taxon>Dikarya</taxon>
        <taxon>Ascomycota</taxon>
        <taxon>Pezizomycotina</taxon>
        <taxon>Sordariomycetes</taxon>
        <taxon>Hypocreomycetidae</taxon>
        <taxon>Glomerellales</taxon>
        <taxon>Glomerellaceae</taxon>
        <taxon>Colletotrichum</taxon>
        <taxon>Colletotrichum truncatum species complex</taxon>
    </lineage>
</organism>
<evidence type="ECO:0000313" key="2">
    <source>
        <dbReference type="Proteomes" id="UP000805649"/>
    </source>
</evidence>